<reference evidence="2 3" key="1">
    <citation type="submission" date="2019-02" db="EMBL/GenBank/DDBJ databases">
        <title>Genomic Encyclopedia of Type Strains, Phase IV (KMG-IV): sequencing the most valuable type-strain genomes for metagenomic binning, comparative biology and taxonomic classification.</title>
        <authorList>
            <person name="Goeker M."/>
        </authorList>
    </citation>
    <scope>NUCLEOTIDE SEQUENCE [LARGE SCALE GENOMIC DNA]</scope>
    <source>
        <strain evidence="2 3">DSM 18116</strain>
    </source>
</reference>
<comment type="caution">
    <text evidence="2">The sequence shown here is derived from an EMBL/GenBank/DDBJ whole genome shotgun (WGS) entry which is preliminary data.</text>
</comment>
<dbReference type="EMBL" id="SGXA01000002">
    <property type="protein sequence ID" value="RZS72379.1"/>
    <property type="molecule type" value="Genomic_DNA"/>
</dbReference>
<gene>
    <name evidence="2" type="ORF">EV199_4298</name>
</gene>
<accession>A0A4Q7MWF9</accession>
<dbReference type="RefSeq" id="WP_130542799.1">
    <property type="nucleotide sequence ID" value="NZ_CP042431.1"/>
</dbReference>
<feature type="transmembrane region" description="Helical" evidence="1">
    <location>
        <begin position="80"/>
        <end position="97"/>
    </location>
</feature>
<dbReference type="AlphaFoldDB" id="A0A4Q7MWF9"/>
<feature type="transmembrane region" description="Helical" evidence="1">
    <location>
        <begin position="57"/>
        <end position="74"/>
    </location>
</feature>
<evidence type="ECO:0008006" key="4">
    <source>
        <dbReference type="Google" id="ProtNLM"/>
    </source>
</evidence>
<evidence type="ECO:0000313" key="3">
    <source>
        <dbReference type="Proteomes" id="UP000293874"/>
    </source>
</evidence>
<name>A0A4Q7MWF9_9BACT</name>
<protein>
    <recommendedName>
        <fullName evidence="4">DUF2157 domain-containing protein</fullName>
    </recommendedName>
</protein>
<evidence type="ECO:0000313" key="2">
    <source>
        <dbReference type="EMBL" id="RZS72379.1"/>
    </source>
</evidence>
<sequence length="106" mass="11598">MNSEELRKYIRKKLRAGYPAGELENELLSKGFEKETIRDAMNNPKHQWDVSSTRKNMLAINGACLLFVTLSVAISGLDPVISGIAGLIAVAVMLIALSNQKTSHKA</sequence>
<keyword evidence="3" id="KW-1185">Reference proteome</keyword>
<evidence type="ECO:0000256" key="1">
    <source>
        <dbReference type="SAM" id="Phobius"/>
    </source>
</evidence>
<keyword evidence="1" id="KW-0472">Membrane</keyword>
<organism evidence="2 3">
    <name type="scientific">Pseudobacter ginsenosidimutans</name>
    <dbReference type="NCBI Taxonomy" id="661488"/>
    <lineage>
        <taxon>Bacteria</taxon>
        <taxon>Pseudomonadati</taxon>
        <taxon>Bacteroidota</taxon>
        <taxon>Chitinophagia</taxon>
        <taxon>Chitinophagales</taxon>
        <taxon>Chitinophagaceae</taxon>
        <taxon>Pseudobacter</taxon>
    </lineage>
</organism>
<keyword evidence="1" id="KW-0812">Transmembrane</keyword>
<dbReference type="Proteomes" id="UP000293874">
    <property type="component" value="Unassembled WGS sequence"/>
</dbReference>
<keyword evidence="1" id="KW-1133">Transmembrane helix</keyword>
<proteinExistence type="predicted"/>